<gene>
    <name evidence="2" type="ORF">AN1_LOCUS6073</name>
</gene>
<dbReference type="InterPro" id="IPR017451">
    <property type="entry name" value="F-box-assoc_interact_dom"/>
</dbReference>
<evidence type="ECO:0000313" key="2">
    <source>
        <dbReference type="EMBL" id="VYS50603.1"/>
    </source>
</evidence>
<reference evidence="2 3" key="1">
    <citation type="submission" date="2019-11" db="EMBL/GenBank/DDBJ databases">
        <authorList>
            <person name="Jiao W.-B."/>
            <person name="Schneeberger K."/>
        </authorList>
    </citation>
    <scope>NUCLEOTIDE SEQUENCE [LARGE SCALE GENOMIC DNA]</scope>
    <source>
        <strain evidence="3">cv. An-1</strain>
    </source>
</reference>
<dbReference type="EMBL" id="CACRSJ010000104">
    <property type="protein sequence ID" value="VYS50603.1"/>
    <property type="molecule type" value="Genomic_DNA"/>
</dbReference>
<dbReference type="PANTHER" id="PTHR31111">
    <property type="entry name" value="BNAA05G37150D PROTEIN-RELATED"/>
    <property type="match status" value="1"/>
</dbReference>
<dbReference type="ExpressionAtlas" id="A0A654EMT8">
    <property type="expression patterns" value="baseline and differential"/>
</dbReference>
<evidence type="ECO:0000313" key="3">
    <source>
        <dbReference type="Proteomes" id="UP000426265"/>
    </source>
</evidence>
<dbReference type="NCBIfam" id="TIGR01640">
    <property type="entry name" value="F_box_assoc_1"/>
    <property type="match status" value="1"/>
</dbReference>
<dbReference type="Pfam" id="PF08268">
    <property type="entry name" value="FBA_3"/>
    <property type="match status" value="1"/>
</dbReference>
<feature type="domain" description="F-box associated beta-propeller type 3" evidence="1">
    <location>
        <begin position="5"/>
        <end position="318"/>
    </location>
</feature>
<name>A0A654EMT8_ARATH</name>
<proteinExistence type="predicted"/>
<sequence>MTRPRLLFVASRSRKFTRETCFHSVYQEPPLLLSGKRQMLTDNHIAPVFTVSNPILGLLCHQGYNNEIVICNPGLKKFRNLPQIQVPEGASVRSFFGYDKVDKVFKVLCVCVPQTQFGAGWTSKEPKKYQVYTVRSDHEKPSFWRPIICNDDHSVVTDEGLFNGGFLYYGARSSCNKPMVMRFNVSSEAFAVIKLPEEVDIDYHWRLVNYKGKVALVNTFDSKFKFNGVFEIWVRNEVDRKWDKDIIKIPQWTESVDNYNVYFKGTTGTKELVFAPPNWFGEPLFVLYYDKATTNLRRFDIEGMDDQHYSFHTFLDHVDSTWLM</sequence>
<organism evidence="2 3">
    <name type="scientific">Arabidopsis thaliana</name>
    <name type="common">Mouse-ear cress</name>
    <dbReference type="NCBI Taxonomy" id="3702"/>
    <lineage>
        <taxon>Eukaryota</taxon>
        <taxon>Viridiplantae</taxon>
        <taxon>Streptophyta</taxon>
        <taxon>Embryophyta</taxon>
        <taxon>Tracheophyta</taxon>
        <taxon>Spermatophyta</taxon>
        <taxon>Magnoliopsida</taxon>
        <taxon>eudicotyledons</taxon>
        <taxon>Gunneridae</taxon>
        <taxon>Pentapetalae</taxon>
        <taxon>rosids</taxon>
        <taxon>malvids</taxon>
        <taxon>Brassicales</taxon>
        <taxon>Brassicaceae</taxon>
        <taxon>Camelineae</taxon>
        <taxon>Arabidopsis</taxon>
    </lineage>
</organism>
<evidence type="ECO:0000259" key="1">
    <source>
        <dbReference type="Pfam" id="PF08268"/>
    </source>
</evidence>
<protein>
    <recommendedName>
        <fullName evidence="1">F-box associated beta-propeller type 3 domain-containing protein</fullName>
    </recommendedName>
</protein>
<dbReference type="AlphaFoldDB" id="A0A654EMT8"/>
<dbReference type="Proteomes" id="UP000426265">
    <property type="component" value="Unassembled WGS sequence"/>
</dbReference>
<dbReference type="PANTHER" id="PTHR31111:SF125">
    <property type="entry name" value="F-BOX PROTEIN CPR30-LIKE"/>
    <property type="match status" value="1"/>
</dbReference>
<dbReference type="InterPro" id="IPR013187">
    <property type="entry name" value="F-box-assoc_dom_typ3"/>
</dbReference>
<accession>A0A654EMT8</accession>